<proteinExistence type="predicted"/>
<evidence type="ECO:0000256" key="3">
    <source>
        <dbReference type="SAM" id="MobiDB-lite"/>
    </source>
</evidence>
<keyword evidence="6" id="KW-1185">Reference proteome</keyword>
<dbReference type="Gene3D" id="3.40.250.10">
    <property type="entry name" value="Rhodanese-like domain"/>
    <property type="match status" value="2"/>
</dbReference>
<dbReference type="RefSeq" id="WP_379768822.1">
    <property type="nucleotide sequence ID" value="NZ_JBHSXI010000012.1"/>
</dbReference>
<dbReference type="InterPro" id="IPR036873">
    <property type="entry name" value="Rhodanese-like_dom_sf"/>
</dbReference>
<dbReference type="PANTHER" id="PTHR43855">
    <property type="entry name" value="THIOSULFATE SULFURTRANSFERASE"/>
    <property type="match status" value="1"/>
</dbReference>
<evidence type="ECO:0000259" key="4">
    <source>
        <dbReference type="PROSITE" id="PS50206"/>
    </source>
</evidence>
<feature type="domain" description="Rhodanese" evidence="4">
    <location>
        <begin position="144"/>
        <end position="250"/>
    </location>
</feature>
<keyword evidence="1" id="KW-0677">Repeat</keyword>
<evidence type="ECO:0000256" key="2">
    <source>
        <dbReference type="RuleBase" id="RU000507"/>
    </source>
</evidence>
<accession>A0ABD5UMK0</accession>
<dbReference type="InterPro" id="IPR051126">
    <property type="entry name" value="Thiosulfate_sulfurtransferase"/>
</dbReference>
<dbReference type="InterPro" id="IPR001763">
    <property type="entry name" value="Rhodanese-like_dom"/>
</dbReference>
<sequence>MSDDRGDETTGGAPRPSTEGDLAIDERRSHSTAADATSAPDDVTAAADNATSASDNATSASDNATSAPDDATAAADNATSASDSATSASSTRRGLLRAAAGATAVGAASTAGCLAVSTPADTAAQYEVSGNVEHFVGPGWLADNRDGAVVLDARDEELFRRERIYGARRVPFDAITRRESTDNGLIPDVDVIAAAFGEVGVAPDDDVVVYGTSVGSRVTRVAFALSAIGHAGEIRVLNGGLDGWNGRLGTGSRDRVSPVAYEADPAESAWVTREWLADRVGTFNGDGPGLVDVRVPEAYLGAPGVDSPGSDHDRHGHLPGAIDVHWVGNVAGRRMTEAGQLVRLYEAEAELDRAGTVVVYGDDNVDATSTWLTLNAIGFEDVRLYEGGFGEWANVDGDRGRYPVETATNVVIETEGSVGGDDGGGDFSCTG</sequence>
<feature type="domain" description="Rhodanese" evidence="4">
    <location>
        <begin position="290"/>
        <end position="401"/>
    </location>
</feature>
<dbReference type="GO" id="GO:0016740">
    <property type="term" value="F:transferase activity"/>
    <property type="evidence" value="ECO:0007669"/>
    <property type="project" value="UniProtKB-KW"/>
</dbReference>
<comment type="caution">
    <text evidence="5">The sequence shown here is derived from an EMBL/GenBank/DDBJ whole genome shotgun (WGS) entry which is preliminary data.</text>
</comment>
<evidence type="ECO:0000313" key="5">
    <source>
        <dbReference type="EMBL" id="MFC6889740.1"/>
    </source>
</evidence>
<dbReference type="EMBL" id="JBHSXI010000012">
    <property type="protein sequence ID" value="MFC6889740.1"/>
    <property type="molecule type" value="Genomic_DNA"/>
</dbReference>
<dbReference type="PROSITE" id="PS50206">
    <property type="entry name" value="RHODANESE_3"/>
    <property type="match status" value="2"/>
</dbReference>
<dbReference type="Proteomes" id="UP001596333">
    <property type="component" value="Unassembled WGS sequence"/>
</dbReference>
<evidence type="ECO:0000313" key="6">
    <source>
        <dbReference type="Proteomes" id="UP001596333"/>
    </source>
</evidence>
<dbReference type="SUPFAM" id="SSF52821">
    <property type="entry name" value="Rhodanese/Cell cycle control phosphatase"/>
    <property type="match status" value="2"/>
</dbReference>
<dbReference type="PANTHER" id="PTHR43855:SF1">
    <property type="entry name" value="THIOSULFATE SULFURTRANSFERASE"/>
    <property type="match status" value="1"/>
</dbReference>
<keyword evidence="2 5" id="KW-0808">Transferase</keyword>
<name>A0ABD5UMK0_9EURY</name>
<organism evidence="5 6">
    <name type="scientific">Halorubrum trueperi</name>
    <dbReference type="NCBI Taxonomy" id="2004704"/>
    <lineage>
        <taxon>Archaea</taxon>
        <taxon>Methanobacteriati</taxon>
        <taxon>Methanobacteriota</taxon>
        <taxon>Stenosarchaea group</taxon>
        <taxon>Halobacteria</taxon>
        <taxon>Halobacteriales</taxon>
        <taxon>Haloferacaceae</taxon>
        <taxon>Halorubrum</taxon>
    </lineage>
</organism>
<evidence type="ECO:0000256" key="1">
    <source>
        <dbReference type="ARBA" id="ARBA00022737"/>
    </source>
</evidence>
<protein>
    <recommendedName>
        <fullName evidence="2">Sulfurtransferase</fullName>
    </recommendedName>
</protein>
<feature type="region of interest" description="Disordered" evidence="3">
    <location>
        <begin position="1"/>
        <end position="90"/>
    </location>
</feature>
<dbReference type="InterPro" id="IPR001307">
    <property type="entry name" value="Thiosulphate_STrfase_CS"/>
</dbReference>
<dbReference type="Pfam" id="PF00581">
    <property type="entry name" value="Rhodanese"/>
    <property type="match status" value="2"/>
</dbReference>
<dbReference type="PROSITE" id="PS00683">
    <property type="entry name" value="RHODANESE_2"/>
    <property type="match status" value="1"/>
</dbReference>
<reference evidence="5 6" key="1">
    <citation type="journal article" date="2019" name="Int. J. Syst. Evol. Microbiol.">
        <title>The Global Catalogue of Microorganisms (GCM) 10K type strain sequencing project: providing services to taxonomists for standard genome sequencing and annotation.</title>
        <authorList>
            <consortium name="The Broad Institute Genomics Platform"/>
            <consortium name="The Broad Institute Genome Sequencing Center for Infectious Disease"/>
            <person name="Wu L."/>
            <person name="Ma J."/>
        </authorList>
    </citation>
    <scope>NUCLEOTIDE SEQUENCE [LARGE SCALE GENOMIC DNA]</scope>
    <source>
        <strain evidence="5 6">Y73</strain>
    </source>
</reference>
<feature type="compositionally biased region" description="Low complexity" evidence="3">
    <location>
        <begin position="31"/>
        <end position="90"/>
    </location>
</feature>
<gene>
    <name evidence="5" type="ORF">ACFQEY_12035</name>
</gene>
<dbReference type="AlphaFoldDB" id="A0ABD5UMK0"/>
<dbReference type="SMART" id="SM00450">
    <property type="entry name" value="RHOD"/>
    <property type="match status" value="2"/>
</dbReference>